<dbReference type="PANTHER" id="PTHR37984">
    <property type="entry name" value="PROTEIN CBG26694"/>
    <property type="match status" value="1"/>
</dbReference>
<evidence type="ECO:0000313" key="6">
    <source>
        <dbReference type="Proteomes" id="UP001151760"/>
    </source>
</evidence>
<protein>
    <submittedName>
        <fullName evidence="5">Reverse transcriptase domain-containing protein</fullName>
    </submittedName>
</protein>
<dbReference type="InterPro" id="IPR050951">
    <property type="entry name" value="Retrovirus_Pol_polyprotein"/>
</dbReference>
<keyword evidence="6" id="KW-1185">Reference proteome</keyword>
<evidence type="ECO:0000313" key="5">
    <source>
        <dbReference type="EMBL" id="GJT18939.1"/>
    </source>
</evidence>
<gene>
    <name evidence="5" type="ORF">Tco_0877645</name>
</gene>
<feature type="region of interest" description="Disordered" evidence="2">
    <location>
        <begin position="105"/>
        <end position="126"/>
    </location>
</feature>
<dbReference type="Gene3D" id="3.30.70.270">
    <property type="match status" value="1"/>
</dbReference>
<dbReference type="GO" id="GO:0003964">
    <property type="term" value="F:RNA-directed DNA polymerase activity"/>
    <property type="evidence" value="ECO:0007669"/>
    <property type="project" value="UniProtKB-KW"/>
</dbReference>
<dbReference type="InterPro" id="IPR043502">
    <property type="entry name" value="DNA/RNA_pol_sf"/>
</dbReference>
<dbReference type="Pfam" id="PF17919">
    <property type="entry name" value="RT_RNaseH_2"/>
    <property type="match status" value="1"/>
</dbReference>
<dbReference type="EMBL" id="BQNB010013678">
    <property type="protein sequence ID" value="GJT18939.1"/>
    <property type="molecule type" value="Genomic_DNA"/>
</dbReference>
<reference evidence="5" key="2">
    <citation type="submission" date="2022-01" db="EMBL/GenBank/DDBJ databases">
        <authorList>
            <person name="Yamashiro T."/>
            <person name="Shiraishi A."/>
            <person name="Satake H."/>
            <person name="Nakayama K."/>
        </authorList>
    </citation>
    <scope>NUCLEOTIDE SEQUENCE</scope>
</reference>
<organism evidence="5 6">
    <name type="scientific">Tanacetum coccineum</name>
    <dbReference type="NCBI Taxonomy" id="301880"/>
    <lineage>
        <taxon>Eukaryota</taxon>
        <taxon>Viridiplantae</taxon>
        <taxon>Streptophyta</taxon>
        <taxon>Embryophyta</taxon>
        <taxon>Tracheophyta</taxon>
        <taxon>Spermatophyta</taxon>
        <taxon>Magnoliopsida</taxon>
        <taxon>eudicotyledons</taxon>
        <taxon>Gunneridae</taxon>
        <taxon>Pentapetalae</taxon>
        <taxon>asterids</taxon>
        <taxon>campanulids</taxon>
        <taxon>Asterales</taxon>
        <taxon>Asteraceae</taxon>
        <taxon>Asteroideae</taxon>
        <taxon>Anthemideae</taxon>
        <taxon>Anthemidinae</taxon>
        <taxon>Tanacetum</taxon>
    </lineage>
</organism>
<evidence type="ECO:0000256" key="2">
    <source>
        <dbReference type="SAM" id="MobiDB-lite"/>
    </source>
</evidence>
<dbReference type="SUPFAM" id="SSF56672">
    <property type="entry name" value="DNA/RNA polymerases"/>
    <property type="match status" value="1"/>
</dbReference>
<dbReference type="Proteomes" id="UP001151760">
    <property type="component" value="Unassembled WGS sequence"/>
</dbReference>
<sequence>MMAKKFKEDDLHMNRHEYDISALDTAGAPSEPPTNPAFVPRSDDPYAIVKDAATSAARDDGDGPVVPSYSQSSQIMPPRRAQLLTQAAIDRLIQQRVDAAIATEKERVRNEGPAGGSAQGPAAAPPARECRALTWWNSQVATLGLEVANGKSWTEMKTMITKELCPPEEIQRMEREVTSSSPTTLNVAVRMAHTLMEQKRLAKAKRDAEGKKRKWENFHSGGNIKPVKLNTSYEVELADEKVVSIDTILRGGTLNLVGHLFDIDPMLIELGTFDVIVGIDWLVERNAIIVCRKKEVHVPYKNKTLVVKGDRGPSRLKVISCIKARKYVERGCQLFLAQVTEKEPTKKRLQDMPVIRDFLDVFPDDLPGLLPPQQVEFKIKLVPGAAPAPYRLEPSKLKELSDQLKKKKDDSVQFLGHVIDSEGVHVDPAKIEAIKKLGFSLIAKPLTKLTQKNKKYEWGKEEEEVIQMLKQKLCSVPILALPEGTKDFVVYYDASIKGFRAVLMQREKRIWLSLFGGLRDLIMHESHKSKYSIHPGSDKMYQDLKKLYWWPNMKPEIATYVSKCLTCLKVKAEHQKPSGLLQQPEIPEWKWKKITMDFVLGLSRTLSGYNSIWVIVNRLTKSAHFLPMKKTDSMEKLTQLYLKRLFVGMECLYPLYQIEIVALHLGFRGHSKGLWVSM</sequence>
<name>A0ABQ5C1F7_9ASTR</name>
<keyword evidence="5" id="KW-0548">Nucleotidyltransferase</keyword>
<evidence type="ECO:0000259" key="3">
    <source>
        <dbReference type="Pfam" id="PF17919"/>
    </source>
</evidence>
<feature type="domain" description="Reverse transcriptase/retrotransposon-derived protein RNase H-like" evidence="3">
    <location>
        <begin position="458"/>
        <end position="508"/>
    </location>
</feature>
<dbReference type="InterPro" id="IPR041588">
    <property type="entry name" value="Integrase_H2C2"/>
</dbReference>
<accession>A0ABQ5C1F7</accession>
<dbReference type="InterPro" id="IPR043128">
    <property type="entry name" value="Rev_trsase/Diguanyl_cyclase"/>
</dbReference>
<keyword evidence="5" id="KW-0695">RNA-directed DNA polymerase</keyword>
<feature type="compositionally biased region" description="Basic and acidic residues" evidence="2">
    <location>
        <begin position="1"/>
        <end position="19"/>
    </location>
</feature>
<dbReference type="InterPro" id="IPR036397">
    <property type="entry name" value="RNaseH_sf"/>
</dbReference>
<evidence type="ECO:0000256" key="1">
    <source>
        <dbReference type="ARBA" id="ARBA00023268"/>
    </source>
</evidence>
<dbReference type="Pfam" id="PF17921">
    <property type="entry name" value="Integrase_H2C2"/>
    <property type="match status" value="1"/>
</dbReference>
<dbReference type="PANTHER" id="PTHR37984:SF5">
    <property type="entry name" value="PROTEIN NYNRIN-LIKE"/>
    <property type="match status" value="1"/>
</dbReference>
<dbReference type="CDD" id="cd00303">
    <property type="entry name" value="retropepsin_like"/>
    <property type="match status" value="1"/>
</dbReference>
<dbReference type="InterPro" id="IPR041577">
    <property type="entry name" value="RT_RNaseH_2"/>
</dbReference>
<keyword evidence="5" id="KW-0808">Transferase</keyword>
<feature type="region of interest" description="Disordered" evidence="2">
    <location>
        <begin position="1"/>
        <end position="78"/>
    </location>
</feature>
<dbReference type="Gene3D" id="1.10.340.70">
    <property type="match status" value="1"/>
</dbReference>
<dbReference type="Gene3D" id="3.30.420.10">
    <property type="entry name" value="Ribonuclease H-like superfamily/Ribonuclease H"/>
    <property type="match status" value="1"/>
</dbReference>
<feature type="domain" description="Integrase zinc-binding" evidence="4">
    <location>
        <begin position="518"/>
        <end position="572"/>
    </location>
</feature>
<reference evidence="5" key="1">
    <citation type="journal article" date="2022" name="Int. J. Mol. Sci.">
        <title>Draft Genome of Tanacetum Coccineum: Genomic Comparison of Closely Related Tanacetum-Family Plants.</title>
        <authorList>
            <person name="Yamashiro T."/>
            <person name="Shiraishi A."/>
            <person name="Nakayama K."/>
            <person name="Satake H."/>
        </authorList>
    </citation>
    <scope>NUCLEOTIDE SEQUENCE</scope>
</reference>
<dbReference type="Pfam" id="PF08284">
    <property type="entry name" value="RVP_2"/>
    <property type="match status" value="1"/>
</dbReference>
<evidence type="ECO:0000259" key="4">
    <source>
        <dbReference type="Pfam" id="PF17921"/>
    </source>
</evidence>
<keyword evidence="1" id="KW-0511">Multifunctional enzyme</keyword>
<comment type="caution">
    <text evidence="5">The sequence shown here is derived from an EMBL/GenBank/DDBJ whole genome shotgun (WGS) entry which is preliminary data.</text>
</comment>
<proteinExistence type="predicted"/>